<accession>A0A453AM99</accession>
<dbReference type="EnsemblPlants" id="AET2Gv20194900.3">
    <property type="protein sequence ID" value="AET2Gv20194900.3"/>
    <property type="gene ID" value="AET2Gv20194900"/>
</dbReference>
<evidence type="ECO:0000313" key="2">
    <source>
        <dbReference type="Proteomes" id="UP000015105"/>
    </source>
</evidence>
<keyword evidence="2" id="KW-1185">Reference proteome</keyword>
<dbReference type="EnsemblPlants" id="AET2Gv20194900.4">
    <property type="protein sequence ID" value="AET2Gv20194900.4"/>
    <property type="gene ID" value="AET2Gv20194900"/>
</dbReference>
<reference evidence="1" key="3">
    <citation type="journal article" date="2017" name="Nature">
        <title>Genome sequence of the progenitor of the wheat D genome Aegilops tauschii.</title>
        <authorList>
            <person name="Luo M.C."/>
            <person name="Gu Y.Q."/>
            <person name="Puiu D."/>
            <person name="Wang H."/>
            <person name="Twardziok S.O."/>
            <person name="Deal K.R."/>
            <person name="Huo N."/>
            <person name="Zhu T."/>
            <person name="Wang L."/>
            <person name="Wang Y."/>
            <person name="McGuire P.E."/>
            <person name="Liu S."/>
            <person name="Long H."/>
            <person name="Ramasamy R.K."/>
            <person name="Rodriguez J.C."/>
            <person name="Van S.L."/>
            <person name="Yuan L."/>
            <person name="Wang Z."/>
            <person name="Xia Z."/>
            <person name="Xiao L."/>
            <person name="Anderson O.D."/>
            <person name="Ouyang S."/>
            <person name="Liang Y."/>
            <person name="Zimin A.V."/>
            <person name="Pertea G."/>
            <person name="Qi P."/>
            <person name="Bennetzen J.L."/>
            <person name="Dai X."/>
            <person name="Dawson M.W."/>
            <person name="Muller H.G."/>
            <person name="Kugler K."/>
            <person name="Rivarola-Duarte L."/>
            <person name="Spannagl M."/>
            <person name="Mayer K.F.X."/>
            <person name="Lu F.H."/>
            <person name="Bevan M.W."/>
            <person name="Leroy P."/>
            <person name="Li P."/>
            <person name="You F.M."/>
            <person name="Sun Q."/>
            <person name="Liu Z."/>
            <person name="Lyons E."/>
            <person name="Wicker T."/>
            <person name="Salzberg S.L."/>
            <person name="Devos K.M."/>
            <person name="Dvorak J."/>
        </authorList>
    </citation>
    <scope>NUCLEOTIDE SEQUENCE [LARGE SCALE GENOMIC DNA]</scope>
    <source>
        <strain evidence="1">cv. AL8/78</strain>
    </source>
</reference>
<dbReference type="AlphaFoldDB" id="A0A453AM99"/>
<sequence length="66" mass="7448">MDILHAEAKDGMSYAWRGILQGVEVLNQGIIINRVGDGTAVKICEDPWLPRNWDRKPFTPRGNTII</sequence>
<dbReference type="Proteomes" id="UP000015105">
    <property type="component" value="Chromosome 2D"/>
</dbReference>
<proteinExistence type="predicted"/>
<organism evidence="1 2">
    <name type="scientific">Aegilops tauschii subsp. strangulata</name>
    <name type="common">Goatgrass</name>
    <dbReference type="NCBI Taxonomy" id="200361"/>
    <lineage>
        <taxon>Eukaryota</taxon>
        <taxon>Viridiplantae</taxon>
        <taxon>Streptophyta</taxon>
        <taxon>Embryophyta</taxon>
        <taxon>Tracheophyta</taxon>
        <taxon>Spermatophyta</taxon>
        <taxon>Magnoliopsida</taxon>
        <taxon>Liliopsida</taxon>
        <taxon>Poales</taxon>
        <taxon>Poaceae</taxon>
        <taxon>BOP clade</taxon>
        <taxon>Pooideae</taxon>
        <taxon>Triticodae</taxon>
        <taxon>Triticeae</taxon>
        <taxon>Triticinae</taxon>
        <taxon>Aegilops</taxon>
    </lineage>
</organism>
<dbReference type="EnsemblPlants" id="AET2Gv20194900.1">
    <property type="protein sequence ID" value="AET2Gv20194900.1"/>
    <property type="gene ID" value="AET2Gv20194900"/>
</dbReference>
<dbReference type="Gramene" id="AET2Gv20194900.1">
    <property type="protein sequence ID" value="AET2Gv20194900.1"/>
    <property type="gene ID" value="AET2Gv20194900"/>
</dbReference>
<dbReference type="Gramene" id="AET2Gv20194900.3">
    <property type="protein sequence ID" value="AET2Gv20194900.3"/>
    <property type="gene ID" value="AET2Gv20194900"/>
</dbReference>
<reference evidence="2" key="1">
    <citation type="journal article" date="2014" name="Science">
        <title>Ancient hybridizations among the ancestral genomes of bread wheat.</title>
        <authorList>
            <consortium name="International Wheat Genome Sequencing Consortium,"/>
            <person name="Marcussen T."/>
            <person name="Sandve S.R."/>
            <person name="Heier L."/>
            <person name="Spannagl M."/>
            <person name="Pfeifer M."/>
            <person name="Jakobsen K.S."/>
            <person name="Wulff B.B."/>
            <person name="Steuernagel B."/>
            <person name="Mayer K.F."/>
            <person name="Olsen O.A."/>
        </authorList>
    </citation>
    <scope>NUCLEOTIDE SEQUENCE [LARGE SCALE GENOMIC DNA]</scope>
    <source>
        <strain evidence="2">cv. AL8/78</strain>
    </source>
</reference>
<dbReference type="Gramene" id="AET2Gv20194900.4">
    <property type="protein sequence ID" value="AET2Gv20194900.4"/>
    <property type="gene ID" value="AET2Gv20194900"/>
</dbReference>
<reference evidence="2" key="2">
    <citation type="journal article" date="2017" name="Nat. Plants">
        <title>The Aegilops tauschii genome reveals multiple impacts of transposons.</title>
        <authorList>
            <person name="Zhao G."/>
            <person name="Zou C."/>
            <person name="Li K."/>
            <person name="Wang K."/>
            <person name="Li T."/>
            <person name="Gao L."/>
            <person name="Zhang X."/>
            <person name="Wang H."/>
            <person name="Yang Z."/>
            <person name="Liu X."/>
            <person name="Jiang W."/>
            <person name="Mao L."/>
            <person name="Kong X."/>
            <person name="Jiao Y."/>
            <person name="Jia J."/>
        </authorList>
    </citation>
    <scope>NUCLEOTIDE SEQUENCE [LARGE SCALE GENOMIC DNA]</scope>
    <source>
        <strain evidence="2">cv. AL8/78</strain>
    </source>
</reference>
<dbReference type="EnsemblPlants" id="AET2Gv20194900.2">
    <property type="protein sequence ID" value="AET2Gv20194900.2"/>
    <property type="gene ID" value="AET2Gv20194900"/>
</dbReference>
<reference evidence="1" key="4">
    <citation type="submission" date="2019-03" db="UniProtKB">
        <authorList>
            <consortium name="EnsemblPlants"/>
        </authorList>
    </citation>
    <scope>IDENTIFICATION</scope>
</reference>
<protein>
    <submittedName>
        <fullName evidence="1">Uncharacterized protein</fullName>
    </submittedName>
</protein>
<evidence type="ECO:0000313" key="1">
    <source>
        <dbReference type="EnsemblPlants" id="AET2Gv20194900.1"/>
    </source>
</evidence>
<dbReference type="Gramene" id="AET2Gv20194900.6">
    <property type="protein sequence ID" value="AET2Gv20194900.6"/>
    <property type="gene ID" value="AET2Gv20194900"/>
</dbReference>
<reference evidence="1" key="5">
    <citation type="journal article" date="2021" name="G3 (Bethesda)">
        <title>Aegilops tauschii genome assembly Aet v5.0 features greater sequence contiguity and improved annotation.</title>
        <authorList>
            <person name="Wang L."/>
            <person name="Zhu T."/>
            <person name="Rodriguez J.C."/>
            <person name="Deal K.R."/>
            <person name="Dubcovsky J."/>
            <person name="McGuire P.E."/>
            <person name="Lux T."/>
            <person name="Spannagl M."/>
            <person name="Mayer K.F.X."/>
            <person name="Baldrich P."/>
            <person name="Meyers B.C."/>
            <person name="Huo N."/>
            <person name="Gu Y.Q."/>
            <person name="Zhou H."/>
            <person name="Devos K.M."/>
            <person name="Bennetzen J.L."/>
            <person name="Unver T."/>
            <person name="Budak H."/>
            <person name="Gulick P.J."/>
            <person name="Galiba G."/>
            <person name="Kalapos B."/>
            <person name="Nelson D.R."/>
            <person name="Li P."/>
            <person name="You F.M."/>
            <person name="Luo M.C."/>
            <person name="Dvorak J."/>
        </authorList>
    </citation>
    <scope>NUCLEOTIDE SEQUENCE [LARGE SCALE GENOMIC DNA]</scope>
    <source>
        <strain evidence="1">cv. AL8/78</strain>
    </source>
</reference>
<dbReference type="Gramene" id="AET2Gv20194900.5">
    <property type="protein sequence ID" value="AET2Gv20194900.5"/>
    <property type="gene ID" value="AET2Gv20194900"/>
</dbReference>
<name>A0A453AM99_AEGTS</name>
<dbReference type="EnsemblPlants" id="AET2Gv20194900.5">
    <property type="protein sequence ID" value="AET2Gv20194900.5"/>
    <property type="gene ID" value="AET2Gv20194900"/>
</dbReference>
<dbReference type="Gramene" id="AET2Gv20194900.2">
    <property type="protein sequence ID" value="AET2Gv20194900.2"/>
    <property type="gene ID" value="AET2Gv20194900"/>
</dbReference>
<dbReference type="EnsemblPlants" id="AET2Gv20194900.6">
    <property type="protein sequence ID" value="AET2Gv20194900.6"/>
    <property type="gene ID" value="AET2Gv20194900"/>
</dbReference>